<reference evidence="1 2" key="1">
    <citation type="submission" date="2020-02" db="EMBL/GenBank/DDBJ databases">
        <authorList>
            <person name="Ferguson B K."/>
        </authorList>
    </citation>
    <scope>NUCLEOTIDE SEQUENCE [LARGE SCALE GENOMIC DNA]</scope>
</reference>
<evidence type="ECO:0000313" key="2">
    <source>
        <dbReference type="Proteomes" id="UP000479190"/>
    </source>
</evidence>
<sequence length="80" mass="9152">MRIENAPPPPTLLLLLPLLLQRDVIIIRIRTTTHTYTRFRDAPRAVSTFPRLQLSRAARLCGAVKFSQLRADASYSYNEV</sequence>
<dbReference type="Proteomes" id="UP000479190">
    <property type="component" value="Unassembled WGS sequence"/>
</dbReference>
<protein>
    <submittedName>
        <fullName evidence="1">Uncharacterized protein</fullName>
    </submittedName>
</protein>
<keyword evidence="2" id="KW-1185">Reference proteome</keyword>
<evidence type="ECO:0000313" key="1">
    <source>
        <dbReference type="EMBL" id="CAB0033424.1"/>
    </source>
</evidence>
<gene>
    <name evidence="1" type="ORF">TBRA_LOCUS5333</name>
</gene>
<accession>A0A6H5I7Q0</accession>
<dbReference type="EMBL" id="CADCXV010000708">
    <property type="protein sequence ID" value="CAB0033424.1"/>
    <property type="molecule type" value="Genomic_DNA"/>
</dbReference>
<organism evidence="1 2">
    <name type="scientific">Trichogramma brassicae</name>
    <dbReference type="NCBI Taxonomy" id="86971"/>
    <lineage>
        <taxon>Eukaryota</taxon>
        <taxon>Metazoa</taxon>
        <taxon>Ecdysozoa</taxon>
        <taxon>Arthropoda</taxon>
        <taxon>Hexapoda</taxon>
        <taxon>Insecta</taxon>
        <taxon>Pterygota</taxon>
        <taxon>Neoptera</taxon>
        <taxon>Endopterygota</taxon>
        <taxon>Hymenoptera</taxon>
        <taxon>Apocrita</taxon>
        <taxon>Proctotrupomorpha</taxon>
        <taxon>Chalcidoidea</taxon>
        <taxon>Trichogrammatidae</taxon>
        <taxon>Trichogramma</taxon>
    </lineage>
</organism>
<name>A0A6H5I7Q0_9HYME</name>
<proteinExistence type="predicted"/>
<dbReference type="AlphaFoldDB" id="A0A6H5I7Q0"/>